<protein>
    <recommendedName>
        <fullName evidence="3">Branched-chain amino acid aminotransferase/4-amino-4-deoxychorismate lyase</fullName>
    </recommendedName>
</protein>
<comment type="caution">
    <text evidence="1">The sequence shown here is derived from an EMBL/GenBank/DDBJ whole genome shotgun (WGS) entry which is preliminary data.</text>
</comment>
<dbReference type="Proteomes" id="UP000030103">
    <property type="component" value="Unassembled WGS sequence"/>
</dbReference>
<gene>
    <name evidence="1" type="ORF">HQ47_02640</name>
</gene>
<dbReference type="AlphaFoldDB" id="A0A0A2EBL9"/>
<dbReference type="InterPro" id="IPR043132">
    <property type="entry name" value="BCAT-like_C"/>
</dbReference>
<accession>A0A0A2EBL9</accession>
<dbReference type="GO" id="GO:0003824">
    <property type="term" value="F:catalytic activity"/>
    <property type="evidence" value="ECO:0007669"/>
    <property type="project" value="InterPro"/>
</dbReference>
<dbReference type="Gene3D" id="3.30.470.10">
    <property type="match status" value="1"/>
</dbReference>
<dbReference type="InterPro" id="IPR001544">
    <property type="entry name" value="Aminotrans_IV"/>
</dbReference>
<dbReference type="EMBL" id="JRFA01000009">
    <property type="protein sequence ID" value="KGN74835.1"/>
    <property type="molecule type" value="Genomic_DNA"/>
</dbReference>
<dbReference type="RefSeq" id="WP_036873120.1">
    <property type="nucleotide sequence ID" value="NZ_JASBZX010000002.1"/>
</dbReference>
<dbReference type="eggNOG" id="COG0115">
    <property type="taxonomic scope" value="Bacteria"/>
</dbReference>
<sequence>MKSFPQFIETVRFMDGEPQLLDFHHERIKQVFDEYAVRCTWSLPDILKQMPSPIKCGTVKCRMLYDEEVRDIRYTRYQKREINSLKAVPMPVSLDYHLKYADRKVLQDCYEQKGVADDILLFRENGEITDTSYSNILLRKEHQLYTPAHPLLNGVQRSWLLEQGMISEKVIYLSELSDYDSVLLINAMMPIDYCIEVPVTHILL</sequence>
<dbReference type="Pfam" id="PF01063">
    <property type="entry name" value="Aminotran_4"/>
    <property type="match status" value="1"/>
</dbReference>
<keyword evidence="2" id="KW-1185">Reference proteome</keyword>
<proteinExistence type="predicted"/>
<dbReference type="Gene3D" id="3.20.10.10">
    <property type="entry name" value="D-amino Acid Aminotransferase, subunit A, domain 2"/>
    <property type="match status" value="1"/>
</dbReference>
<name>A0A0A2EBL9_9PORP</name>
<reference evidence="1 2" key="1">
    <citation type="submission" date="2014-09" db="EMBL/GenBank/DDBJ databases">
        <title>Draft Genome Sequence of Porphyromonas macacae COT-192_OH2859.</title>
        <authorList>
            <person name="Wallis C."/>
            <person name="Deusch O."/>
            <person name="O'Flynn C."/>
            <person name="Davis I."/>
            <person name="Horsfall A."/>
            <person name="Kirkwood N."/>
            <person name="Harris S."/>
            <person name="Eisen J.A."/>
            <person name="Coil D.A."/>
            <person name="Darling A.E."/>
            <person name="Jospin G."/>
            <person name="Alexiev A."/>
        </authorList>
    </citation>
    <scope>NUCLEOTIDE SEQUENCE [LARGE SCALE GENOMIC DNA]</scope>
    <source>
        <strain evidence="2">COT-192 OH2859</strain>
    </source>
</reference>
<dbReference type="InterPro" id="IPR043131">
    <property type="entry name" value="BCAT-like_N"/>
</dbReference>
<organism evidence="1 2">
    <name type="scientific">Porphyromonas macacae</name>
    <dbReference type="NCBI Taxonomy" id="28115"/>
    <lineage>
        <taxon>Bacteria</taxon>
        <taxon>Pseudomonadati</taxon>
        <taxon>Bacteroidota</taxon>
        <taxon>Bacteroidia</taxon>
        <taxon>Bacteroidales</taxon>
        <taxon>Porphyromonadaceae</taxon>
        <taxon>Porphyromonas</taxon>
    </lineage>
</organism>
<dbReference type="OrthoDB" id="1148709at2"/>
<evidence type="ECO:0000313" key="2">
    <source>
        <dbReference type="Proteomes" id="UP000030103"/>
    </source>
</evidence>
<dbReference type="InterPro" id="IPR036038">
    <property type="entry name" value="Aminotransferase-like"/>
</dbReference>
<dbReference type="SUPFAM" id="SSF56752">
    <property type="entry name" value="D-aminoacid aminotransferase-like PLP-dependent enzymes"/>
    <property type="match status" value="1"/>
</dbReference>
<evidence type="ECO:0008006" key="3">
    <source>
        <dbReference type="Google" id="ProtNLM"/>
    </source>
</evidence>
<evidence type="ECO:0000313" key="1">
    <source>
        <dbReference type="EMBL" id="KGN74835.1"/>
    </source>
</evidence>
<dbReference type="STRING" id="28115.HQ47_02640"/>